<gene>
    <name evidence="1" type="ORF">M011DRAFT_465919</name>
</gene>
<proteinExistence type="predicted"/>
<evidence type="ECO:0000313" key="1">
    <source>
        <dbReference type="EMBL" id="KAF2749474.1"/>
    </source>
</evidence>
<dbReference type="AlphaFoldDB" id="A0A6A6VID7"/>
<organism evidence="1 2">
    <name type="scientific">Sporormia fimetaria CBS 119925</name>
    <dbReference type="NCBI Taxonomy" id="1340428"/>
    <lineage>
        <taxon>Eukaryota</taxon>
        <taxon>Fungi</taxon>
        <taxon>Dikarya</taxon>
        <taxon>Ascomycota</taxon>
        <taxon>Pezizomycotina</taxon>
        <taxon>Dothideomycetes</taxon>
        <taxon>Pleosporomycetidae</taxon>
        <taxon>Pleosporales</taxon>
        <taxon>Sporormiaceae</taxon>
        <taxon>Sporormia</taxon>
    </lineage>
</organism>
<reference evidence="1" key="1">
    <citation type="journal article" date="2020" name="Stud. Mycol.">
        <title>101 Dothideomycetes genomes: a test case for predicting lifestyles and emergence of pathogens.</title>
        <authorList>
            <person name="Haridas S."/>
            <person name="Albert R."/>
            <person name="Binder M."/>
            <person name="Bloem J."/>
            <person name="Labutti K."/>
            <person name="Salamov A."/>
            <person name="Andreopoulos B."/>
            <person name="Baker S."/>
            <person name="Barry K."/>
            <person name="Bills G."/>
            <person name="Bluhm B."/>
            <person name="Cannon C."/>
            <person name="Castanera R."/>
            <person name="Culley D."/>
            <person name="Daum C."/>
            <person name="Ezra D."/>
            <person name="Gonzalez J."/>
            <person name="Henrissat B."/>
            <person name="Kuo A."/>
            <person name="Liang C."/>
            <person name="Lipzen A."/>
            <person name="Lutzoni F."/>
            <person name="Magnuson J."/>
            <person name="Mondo S."/>
            <person name="Nolan M."/>
            <person name="Ohm R."/>
            <person name="Pangilinan J."/>
            <person name="Park H.-J."/>
            <person name="Ramirez L."/>
            <person name="Alfaro M."/>
            <person name="Sun H."/>
            <person name="Tritt A."/>
            <person name="Yoshinaga Y."/>
            <person name="Zwiers L.-H."/>
            <person name="Turgeon B."/>
            <person name="Goodwin S."/>
            <person name="Spatafora J."/>
            <person name="Crous P."/>
            <person name="Grigoriev I."/>
        </authorList>
    </citation>
    <scope>NUCLEOTIDE SEQUENCE</scope>
    <source>
        <strain evidence="1">CBS 119925</strain>
    </source>
</reference>
<dbReference type="EMBL" id="MU006566">
    <property type="protein sequence ID" value="KAF2749474.1"/>
    <property type="molecule type" value="Genomic_DNA"/>
</dbReference>
<protein>
    <submittedName>
        <fullName evidence="1">Uncharacterized protein</fullName>
    </submittedName>
</protein>
<keyword evidence="2" id="KW-1185">Reference proteome</keyword>
<sequence>MCVLDKQSVQFPPCDTCVHTPTAKPATRVPSKVRHTDKPCSAERKIHQGHEAAASIGKLLKK</sequence>
<name>A0A6A6VID7_9PLEO</name>
<accession>A0A6A6VID7</accession>
<evidence type="ECO:0000313" key="2">
    <source>
        <dbReference type="Proteomes" id="UP000799440"/>
    </source>
</evidence>
<dbReference type="Proteomes" id="UP000799440">
    <property type="component" value="Unassembled WGS sequence"/>
</dbReference>